<sequence length="101" mass="11762">MNELQPLKQQILTLLQEVERLESYQYDKTDAFPLAELKERVQQYCEEQQIIIDTFCELAMISKTTLYKAFNSPGSTKRATIESILSVLGNYQLFVGRKHED</sequence>
<proteinExistence type="predicted"/>
<dbReference type="AlphaFoldDB" id="A0A8J6QIJ9"/>
<reference evidence="1" key="1">
    <citation type="submission" date="2020-09" db="EMBL/GenBank/DDBJ databases">
        <title>A novel bacterium of genus Neiella, isolated from South China Sea.</title>
        <authorList>
            <person name="Huang H."/>
            <person name="Mo K."/>
            <person name="Hu Y."/>
        </authorList>
    </citation>
    <scope>NUCLEOTIDE SEQUENCE</scope>
    <source>
        <strain evidence="1">HB171785</strain>
    </source>
</reference>
<evidence type="ECO:0000313" key="2">
    <source>
        <dbReference type="Proteomes" id="UP000638014"/>
    </source>
</evidence>
<gene>
    <name evidence="1" type="ORF">IC617_07635</name>
</gene>
<evidence type="ECO:0000313" key="1">
    <source>
        <dbReference type="EMBL" id="MBD1389292.1"/>
    </source>
</evidence>
<accession>A0A8J6QIJ9</accession>
<name>A0A8J6QIJ9_9GAMM</name>
<dbReference type="Proteomes" id="UP000638014">
    <property type="component" value="Unassembled WGS sequence"/>
</dbReference>
<dbReference type="RefSeq" id="WP_191144397.1">
    <property type="nucleotide sequence ID" value="NZ_JACXAF010000008.1"/>
</dbReference>
<protein>
    <submittedName>
        <fullName evidence="1">Uncharacterized protein</fullName>
    </submittedName>
</protein>
<dbReference type="EMBL" id="JACXAF010000008">
    <property type="protein sequence ID" value="MBD1389292.1"/>
    <property type="molecule type" value="Genomic_DNA"/>
</dbReference>
<organism evidence="1 2">
    <name type="scientific">Neiella litorisoli</name>
    <dbReference type="NCBI Taxonomy" id="2771431"/>
    <lineage>
        <taxon>Bacteria</taxon>
        <taxon>Pseudomonadati</taxon>
        <taxon>Pseudomonadota</taxon>
        <taxon>Gammaproteobacteria</taxon>
        <taxon>Alteromonadales</taxon>
        <taxon>Echinimonadaceae</taxon>
        <taxon>Neiella</taxon>
    </lineage>
</organism>
<comment type="caution">
    <text evidence="1">The sequence shown here is derived from an EMBL/GenBank/DDBJ whole genome shotgun (WGS) entry which is preliminary data.</text>
</comment>
<keyword evidence="2" id="KW-1185">Reference proteome</keyword>